<dbReference type="Proteomes" id="UP000031838">
    <property type="component" value="Chromosome 1"/>
</dbReference>
<feature type="compositionally biased region" description="Low complexity" evidence="1">
    <location>
        <begin position="7"/>
        <end position="29"/>
    </location>
</feature>
<proteinExistence type="predicted"/>
<dbReference type="EMBL" id="CP002580">
    <property type="protein sequence ID" value="AJK47383.1"/>
    <property type="molecule type" value="Genomic_DNA"/>
</dbReference>
<sequence length="164" mass="17402">MVIPVRPSAAPSGATAPAETGPASAASPTGGLAAPRRNGHAGPPEHMPGSFAARRPGSRQAETNALEHADGMGSVTRHFATLEDQASMDRLSLMPTGDNPMPRLNGAVMQFPTPEHGGELDDATSLALGERMMERHMMKYIEDTEQKMLNTIKDGKVKDEDEDS</sequence>
<organism evidence="2 3">
    <name type="scientific">Burkholderia plantarii</name>
    <dbReference type="NCBI Taxonomy" id="41899"/>
    <lineage>
        <taxon>Bacteria</taxon>
        <taxon>Pseudomonadati</taxon>
        <taxon>Pseudomonadota</taxon>
        <taxon>Betaproteobacteria</taxon>
        <taxon>Burkholderiales</taxon>
        <taxon>Burkholderiaceae</taxon>
        <taxon>Burkholderia</taxon>
    </lineage>
</organism>
<gene>
    <name evidence="2" type="ORF">BGL_1c29060</name>
</gene>
<name>A0A0B6RVI3_BURPL</name>
<accession>A0A0B6RVI3</accession>
<dbReference type="RefSeq" id="WP_226993570.1">
    <property type="nucleotide sequence ID" value="NZ_CP002580.1"/>
</dbReference>
<feature type="region of interest" description="Disordered" evidence="1">
    <location>
        <begin position="1"/>
        <end position="74"/>
    </location>
</feature>
<protein>
    <submittedName>
        <fullName evidence="2">Uncharacterized protein</fullName>
    </submittedName>
</protein>
<reference evidence="3" key="1">
    <citation type="submission" date="2011-03" db="EMBL/GenBank/DDBJ databases">
        <authorList>
            <person name="Voget S."/>
            <person name="Streit W.R."/>
            <person name="Jaeger K.E."/>
            <person name="Daniel R."/>
        </authorList>
    </citation>
    <scope>NUCLEOTIDE SEQUENCE [LARGE SCALE GENOMIC DNA]</scope>
    <source>
        <strain evidence="3">PG1</strain>
    </source>
</reference>
<dbReference type="KEGG" id="bgp:BGL_1c29060"/>
<reference evidence="2 3" key="2">
    <citation type="journal article" date="2016" name="Appl. Microbiol. Biotechnol.">
        <title>Mutations improving production and secretion of extracellular lipase by Burkholderia glumae PG1.</title>
        <authorList>
            <person name="Knapp A."/>
            <person name="Voget S."/>
            <person name="Gao R."/>
            <person name="Zaburannyi N."/>
            <person name="Krysciak D."/>
            <person name="Breuer M."/>
            <person name="Hauer B."/>
            <person name="Streit W.R."/>
            <person name="Muller R."/>
            <person name="Daniel R."/>
            <person name="Jaeger K.E."/>
        </authorList>
    </citation>
    <scope>NUCLEOTIDE SEQUENCE [LARGE SCALE GENOMIC DNA]</scope>
    <source>
        <strain evidence="2 3">PG1</strain>
    </source>
</reference>
<keyword evidence="3" id="KW-1185">Reference proteome</keyword>
<evidence type="ECO:0000256" key="1">
    <source>
        <dbReference type="SAM" id="MobiDB-lite"/>
    </source>
</evidence>
<evidence type="ECO:0000313" key="2">
    <source>
        <dbReference type="EMBL" id="AJK47383.1"/>
    </source>
</evidence>
<dbReference type="AlphaFoldDB" id="A0A0B6RVI3"/>
<dbReference type="HOGENOM" id="CLU_1615887_0_0_4"/>
<evidence type="ECO:0000313" key="3">
    <source>
        <dbReference type="Proteomes" id="UP000031838"/>
    </source>
</evidence>